<feature type="transmembrane region" description="Helical" evidence="7">
    <location>
        <begin position="156"/>
        <end position="179"/>
    </location>
</feature>
<feature type="domain" description="ABC transmembrane type-1" evidence="8">
    <location>
        <begin position="118"/>
        <end position="333"/>
    </location>
</feature>
<dbReference type="RefSeq" id="WP_239742769.1">
    <property type="nucleotide sequence ID" value="NZ_JACSYB010000001.1"/>
</dbReference>
<evidence type="ECO:0000256" key="5">
    <source>
        <dbReference type="ARBA" id="ARBA00022989"/>
    </source>
</evidence>
<dbReference type="GO" id="GO:0055085">
    <property type="term" value="P:transmembrane transport"/>
    <property type="evidence" value="ECO:0007669"/>
    <property type="project" value="InterPro"/>
</dbReference>
<comment type="similarity">
    <text evidence="7">Belongs to the binding-protein-dependent transport system permease family.</text>
</comment>
<evidence type="ECO:0000259" key="8">
    <source>
        <dbReference type="PROSITE" id="PS50928"/>
    </source>
</evidence>
<dbReference type="SUPFAM" id="SSF161098">
    <property type="entry name" value="MetI-like"/>
    <property type="match status" value="1"/>
</dbReference>
<dbReference type="PANTHER" id="PTHR30465:SF66">
    <property type="entry name" value="INNER MEMBRANE ABC TRANSPORTER PERMEASE PROTEIN YEJB"/>
    <property type="match status" value="1"/>
</dbReference>
<reference evidence="9" key="1">
    <citation type="submission" date="2021-08" db="EMBL/GenBank/DDBJ databases">
        <title>Complete genome sequence of Moraxella sp strain PS-22.</title>
        <authorList>
            <person name="Das S.K."/>
        </authorList>
    </citation>
    <scope>NUCLEOTIDE SEQUENCE</scope>
    <source>
        <strain evidence="9">PS-22</strain>
    </source>
</reference>
<evidence type="ECO:0000256" key="2">
    <source>
        <dbReference type="ARBA" id="ARBA00022448"/>
    </source>
</evidence>
<dbReference type="CDD" id="cd06261">
    <property type="entry name" value="TM_PBP2"/>
    <property type="match status" value="1"/>
</dbReference>
<dbReference type="AlphaFoldDB" id="A0A9X1URX4"/>
<evidence type="ECO:0000313" key="9">
    <source>
        <dbReference type="EMBL" id="MCG8147942.1"/>
    </source>
</evidence>
<keyword evidence="2 7" id="KW-0813">Transport</keyword>
<dbReference type="InterPro" id="IPR035906">
    <property type="entry name" value="MetI-like_sf"/>
</dbReference>
<dbReference type="InterPro" id="IPR000515">
    <property type="entry name" value="MetI-like"/>
</dbReference>
<dbReference type="GO" id="GO:0005886">
    <property type="term" value="C:plasma membrane"/>
    <property type="evidence" value="ECO:0007669"/>
    <property type="project" value="UniProtKB-SubCell"/>
</dbReference>
<keyword evidence="10" id="KW-1185">Reference proteome</keyword>
<dbReference type="PANTHER" id="PTHR30465">
    <property type="entry name" value="INNER MEMBRANE ABC TRANSPORTER"/>
    <property type="match status" value="1"/>
</dbReference>
<proteinExistence type="inferred from homology"/>
<evidence type="ECO:0000256" key="6">
    <source>
        <dbReference type="ARBA" id="ARBA00023136"/>
    </source>
</evidence>
<comment type="caution">
    <text evidence="9">The sequence shown here is derived from an EMBL/GenBank/DDBJ whole genome shotgun (WGS) entry which is preliminary data.</text>
</comment>
<organism evidence="9 10">
    <name type="scientific">Moraxella tetraodonis</name>
    <dbReference type="NCBI Taxonomy" id="2767221"/>
    <lineage>
        <taxon>Bacteria</taxon>
        <taxon>Pseudomonadati</taxon>
        <taxon>Pseudomonadota</taxon>
        <taxon>Gammaproteobacteria</taxon>
        <taxon>Moraxellales</taxon>
        <taxon>Moraxellaceae</taxon>
        <taxon>Moraxella</taxon>
    </lineage>
</organism>
<evidence type="ECO:0000313" key="10">
    <source>
        <dbReference type="Proteomes" id="UP001139238"/>
    </source>
</evidence>
<gene>
    <name evidence="9" type="primary">yejB</name>
    <name evidence="9" type="ORF">H9W84_07345</name>
</gene>
<name>A0A9X1URX4_9GAMM</name>
<evidence type="ECO:0000256" key="3">
    <source>
        <dbReference type="ARBA" id="ARBA00022475"/>
    </source>
</evidence>
<evidence type="ECO:0000256" key="4">
    <source>
        <dbReference type="ARBA" id="ARBA00022692"/>
    </source>
</evidence>
<dbReference type="PROSITE" id="PS50928">
    <property type="entry name" value="ABC_TM1"/>
    <property type="match status" value="1"/>
</dbReference>
<dbReference type="NCBIfam" id="NF011712">
    <property type="entry name" value="PRK15133.1"/>
    <property type="match status" value="1"/>
</dbReference>
<dbReference type="EMBL" id="JACSYB010000001">
    <property type="protein sequence ID" value="MCG8147942.1"/>
    <property type="molecule type" value="Genomic_DNA"/>
</dbReference>
<comment type="subcellular location">
    <subcellularLocation>
        <location evidence="1 7">Cell membrane</location>
        <topology evidence="1 7">Multi-pass membrane protein</topology>
    </subcellularLocation>
</comment>
<dbReference type="GO" id="GO:0042884">
    <property type="term" value="P:microcin transport"/>
    <property type="evidence" value="ECO:0007669"/>
    <property type="project" value="TreeGrafter"/>
</dbReference>
<keyword evidence="6 7" id="KW-0472">Membrane</keyword>
<sequence>MGKYIVKRLLLIIPTLFLILLTNFAIVQSAPGGPVEQKISQIEAEQKHSSTQTQLSTTTYQGSRGLSPDMVEAIKKQYGFDKPAPERFWLMLTSYAKGDFGTSFFKGKPVSQLILEKMPVSISLGLWSTLLIYLIAVPLGIAKARRHNSLMDKTTALLLAVSYAVPVFVLAVVLLVMLAGGSYWQIFPLQGLVSENFDKLSTFGKIKDYFWHLALPITASTIGGFAGLAYLTKFSFMEELNKQYVLTARSKGLSEKKVLYGHVFRNAMMIIIAGLPSAIVGIFFTGNFLIEVIFNLDGLGRLGFEAIGQRDYPVIFGTLFIFTLMGLILQLISDVTYHLIDPRIDFEGR</sequence>
<evidence type="ECO:0000256" key="1">
    <source>
        <dbReference type="ARBA" id="ARBA00004651"/>
    </source>
</evidence>
<keyword evidence="4 7" id="KW-0812">Transmembrane</keyword>
<dbReference type="Proteomes" id="UP001139238">
    <property type="component" value="Unassembled WGS sequence"/>
</dbReference>
<feature type="transmembrane region" description="Helical" evidence="7">
    <location>
        <begin position="209"/>
        <end position="232"/>
    </location>
</feature>
<dbReference type="Gene3D" id="1.10.3720.10">
    <property type="entry name" value="MetI-like"/>
    <property type="match status" value="1"/>
</dbReference>
<protein>
    <submittedName>
        <fullName evidence="9">Microcin C ABC transporter permease YejB</fullName>
    </submittedName>
</protein>
<keyword evidence="3" id="KW-1003">Cell membrane</keyword>
<evidence type="ECO:0000256" key="7">
    <source>
        <dbReference type="RuleBase" id="RU363032"/>
    </source>
</evidence>
<feature type="transmembrane region" description="Helical" evidence="7">
    <location>
        <begin position="124"/>
        <end position="144"/>
    </location>
</feature>
<accession>A0A9X1URX4</accession>
<feature type="transmembrane region" description="Helical" evidence="7">
    <location>
        <begin position="314"/>
        <end position="333"/>
    </location>
</feature>
<dbReference type="Pfam" id="PF00528">
    <property type="entry name" value="BPD_transp_1"/>
    <property type="match status" value="1"/>
</dbReference>
<feature type="transmembrane region" description="Helical" evidence="7">
    <location>
        <begin position="267"/>
        <end position="294"/>
    </location>
</feature>
<keyword evidence="5 7" id="KW-1133">Transmembrane helix</keyword>